<protein>
    <submittedName>
        <fullName evidence="3">Uncharacterized protein</fullName>
    </submittedName>
</protein>
<comment type="caution">
    <text evidence="3">The sequence shown here is derived from an EMBL/GenBank/DDBJ whole genome shotgun (WGS) entry which is preliminary data.</text>
</comment>
<name>A0A5B7K0M6_PORTR</name>
<gene>
    <name evidence="3" type="ORF">E2C01_098205</name>
</gene>
<evidence type="ECO:0000256" key="1">
    <source>
        <dbReference type="SAM" id="MobiDB-lite"/>
    </source>
</evidence>
<feature type="region of interest" description="Disordered" evidence="1">
    <location>
        <begin position="26"/>
        <end position="45"/>
    </location>
</feature>
<evidence type="ECO:0000256" key="2">
    <source>
        <dbReference type="SAM" id="SignalP"/>
    </source>
</evidence>
<organism evidence="3 4">
    <name type="scientific">Portunus trituberculatus</name>
    <name type="common">Swimming crab</name>
    <name type="synonym">Neptunus trituberculatus</name>
    <dbReference type="NCBI Taxonomy" id="210409"/>
    <lineage>
        <taxon>Eukaryota</taxon>
        <taxon>Metazoa</taxon>
        <taxon>Ecdysozoa</taxon>
        <taxon>Arthropoda</taxon>
        <taxon>Crustacea</taxon>
        <taxon>Multicrustacea</taxon>
        <taxon>Malacostraca</taxon>
        <taxon>Eumalacostraca</taxon>
        <taxon>Eucarida</taxon>
        <taxon>Decapoda</taxon>
        <taxon>Pleocyemata</taxon>
        <taxon>Brachyura</taxon>
        <taxon>Eubrachyura</taxon>
        <taxon>Portunoidea</taxon>
        <taxon>Portunidae</taxon>
        <taxon>Portuninae</taxon>
        <taxon>Portunus</taxon>
    </lineage>
</organism>
<keyword evidence="4" id="KW-1185">Reference proteome</keyword>
<dbReference type="AlphaFoldDB" id="A0A5B7K0M6"/>
<sequence>MPKKHRTIADVLATLDLLTLIGAGNSSAEKGTERSRARRGERRREVQYLTKSLSWPRYSAFPPKCLSRP</sequence>
<feature type="signal peptide" evidence="2">
    <location>
        <begin position="1"/>
        <end position="28"/>
    </location>
</feature>
<keyword evidence="2" id="KW-0732">Signal</keyword>
<feature type="chain" id="PRO_5022831041" evidence="2">
    <location>
        <begin position="29"/>
        <end position="69"/>
    </location>
</feature>
<evidence type="ECO:0000313" key="4">
    <source>
        <dbReference type="Proteomes" id="UP000324222"/>
    </source>
</evidence>
<evidence type="ECO:0000313" key="3">
    <source>
        <dbReference type="EMBL" id="MPD02611.1"/>
    </source>
</evidence>
<reference evidence="3 4" key="1">
    <citation type="submission" date="2019-05" db="EMBL/GenBank/DDBJ databases">
        <title>Another draft genome of Portunus trituberculatus and its Hox gene families provides insights of decapod evolution.</title>
        <authorList>
            <person name="Jeong J.-H."/>
            <person name="Song I."/>
            <person name="Kim S."/>
            <person name="Choi T."/>
            <person name="Kim D."/>
            <person name="Ryu S."/>
            <person name="Kim W."/>
        </authorList>
    </citation>
    <scope>NUCLEOTIDE SEQUENCE [LARGE SCALE GENOMIC DNA]</scope>
    <source>
        <tissue evidence="3">Muscle</tissue>
    </source>
</reference>
<accession>A0A5B7K0M6</accession>
<dbReference type="Proteomes" id="UP000324222">
    <property type="component" value="Unassembled WGS sequence"/>
</dbReference>
<proteinExistence type="predicted"/>
<dbReference type="EMBL" id="VSRR010132258">
    <property type="protein sequence ID" value="MPD02611.1"/>
    <property type="molecule type" value="Genomic_DNA"/>
</dbReference>